<dbReference type="EMBL" id="CAAALY010273651">
    <property type="protein sequence ID" value="VEL42296.1"/>
    <property type="molecule type" value="Genomic_DNA"/>
</dbReference>
<protein>
    <submittedName>
        <fullName evidence="1">Uncharacterized protein</fullName>
    </submittedName>
</protein>
<sequence>MSAKNLHRNGNIVEPGTTELLSSAENQTFGSSLPTGQIVWSLQNEPHIWADHQTSNCHHLSTCCSHVKGPNWTPNRSNPRRKDSFFDPIRQADLKRHADLLFNSIHDTSIPRSWPTVSSCCEDTVTSLQENCNRHCQITNKRSNMDSATLLFAKCTPTSRTVSVGAGLPRGVSNKVELISLTDYSRICTRK</sequence>
<reference evidence="1" key="1">
    <citation type="submission" date="2018-11" db="EMBL/GenBank/DDBJ databases">
        <authorList>
            <consortium name="Pathogen Informatics"/>
        </authorList>
    </citation>
    <scope>NUCLEOTIDE SEQUENCE</scope>
</reference>
<gene>
    <name evidence="1" type="ORF">PXEA_LOCUS35736</name>
</gene>
<keyword evidence="2" id="KW-1185">Reference proteome</keyword>
<organism evidence="1 2">
    <name type="scientific">Protopolystoma xenopodis</name>
    <dbReference type="NCBI Taxonomy" id="117903"/>
    <lineage>
        <taxon>Eukaryota</taxon>
        <taxon>Metazoa</taxon>
        <taxon>Spiralia</taxon>
        <taxon>Lophotrochozoa</taxon>
        <taxon>Platyhelminthes</taxon>
        <taxon>Monogenea</taxon>
        <taxon>Polyopisthocotylea</taxon>
        <taxon>Polystomatidea</taxon>
        <taxon>Polystomatidae</taxon>
        <taxon>Protopolystoma</taxon>
    </lineage>
</organism>
<evidence type="ECO:0000313" key="2">
    <source>
        <dbReference type="Proteomes" id="UP000784294"/>
    </source>
</evidence>
<name>A0A448XQA6_9PLAT</name>
<evidence type="ECO:0000313" key="1">
    <source>
        <dbReference type="EMBL" id="VEL42296.1"/>
    </source>
</evidence>
<comment type="caution">
    <text evidence="1">The sequence shown here is derived from an EMBL/GenBank/DDBJ whole genome shotgun (WGS) entry which is preliminary data.</text>
</comment>
<dbReference type="Proteomes" id="UP000784294">
    <property type="component" value="Unassembled WGS sequence"/>
</dbReference>
<proteinExistence type="predicted"/>
<accession>A0A448XQA6</accession>
<dbReference type="AlphaFoldDB" id="A0A448XQA6"/>